<evidence type="ECO:0000313" key="3">
    <source>
        <dbReference type="Proteomes" id="UP000016943"/>
    </source>
</evidence>
<feature type="compositionally biased region" description="Basic and acidic residues" evidence="1">
    <location>
        <begin position="163"/>
        <end position="173"/>
    </location>
</feature>
<dbReference type="HOGENOM" id="CLU_1545020_0_0_11"/>
<dbReference type="KEGG" id="caz:CARG_08115"/>
<evidence type="ECO:0000313" key="2">
    <source>
        <dbReference type="EMBL" id="AGU15740.1"/>
    </source>
</evidence>
<sequence>MGLKLIPPLEDFQQNSKPETNQQVIPYKFGKEGGYSFEVTPKSEDELKLNLTGATAELLAALKEGGKEKQKVTDINCTAEGTLATVKVEKGDDVTPPPADPGSSDLGDNTFVKVLLGIGGAIAVLGGLFALLNNAGLLPPQPTNLIPGLKAPAPAPAPAAAPAEEHGKGLPKN</sequence>
<reference evidence="2 3" key="1">
    <citation type="journal article" date="2013" name="Genome Announc.">
        <title>Whole-Genome Sequence of the Clinical Strain Corynebacterium argentoratense DSM 44202, Isolated from a Human Throat Specimen.</title>
        <authorList>
            <person name="Bomholt C."/>
            <person name="Glaub A."/>
            <person name="Gravermann K."/>
            <person name="Albersmeier A."/>
            <person name="Brinkrolf K."/>
            <person name="Ruckert C."/>
            <person name="Tauch A."/>
        </authorList>
    </citation>
    <scope>NUCLEOTIDE SEQUENCE [LARGE SCALE GENOMIC DNA]</scope>
    <source>
        <strain evidence="2">DSM 44202</strain>
    </source>
</reference>
<feature type="compositionally biased region" description="Polar residues" evidence="1">
    <location>
        <begin position="12"/>
        <end position="23"/>
    </location>
</feature>
<keyword evidence="3" id="KW-1185">Reference proteome</keyword>
<gene>
    <name evidence="2" type="ORF">CARG_08115</name>
</gene>
<organism evidence="2 3">
    <name type="scientific">Corynebacterium argentoratense DSM 44202</name>
    <dbReference type="NCBI Taxonomy" id="1348662"/>
    <lineage>
        <taxon>Bacteria</taxon>
        <taxon>Bacillati</taxon>
        <taxon>Actinomycetota</taxon>
        <taxon>Actinomycetes</taxon>
        <taxon>Mycobacteriales</taxon>
        <taxon>Corynebacteriaceae</taxon>
        <taxon>Corynebacterium</taxon>
    </lineage>
</organism>
<feature type="region of interest" description="Disordered" evidence="1">
    <location>
        <begin position="141"/>
        <end position="173"/>
    </location>
</feature>
<dbReference type="STRING" id="1348662.CARG_08115"/>
<dbReference type="AlphaFoldDB" id="U3GW27"/>
<name>U3GW27_9CORY</name>
<protein>
    <submittedName>
        <fullName evidence="2">Uncharacterized protein</fullName>
    </submittedName>
</protein>
<dbReference type="EMBL" id="CP006365">
    <property type="protein sequence ID" value="AGU15740.1"/>
    <property type="molecule type" value="Genomic_DNA"/>
</dbReference>
<dbReference type="PATRIC" id="fig|1348662.3.peg.1605"/>
<feature type="region of interest" description="Disordered" evidence="1">
    <location>
        <begin position="1"/>
        <end position="23"/>
    </location>
</feature>
<dbReference type="Proteomes" id="UP000016943">
    <property type="component" value="Chromosome"/>
</dbReference>
<evidence type="ECO:0000256" key="1">
    <source>
        <dbReference type="SAM" id="MobiDB-lite"/>
    </source>
</evidence>
<proteinExistence type="predicted"/>
<accession>U3GW27</accession>